<evidence type="ECO:0000313" key="2">
    <source>
        <dbReference type="Proteomes" id="UP000267096"/>
    </source>
</evidence>
<dbReference type="EMBL" id="UYRR01011334">
    <property type="protein sequence ID" value="VDK25882.1"/>
    <property type="molecule type" value="Genomic_DNA"/>
</dbReference>
<reference evidence="3" key="1">
    <citation type="submission" date="2017-02" db="UniProtKB">
        <authorList>
            <consortium name="WormBaseParasite"/>
        </authorList>
    </citation>
    <scope>IDENTIFICATION</scope>
</reference>
<organism evidence="3">
    <name type="scientific">Anisakis simplex</name>
    <name type="common">Herring worm</name>
    <dbReference type="NCBI Taxonomy" id="6269"/>
    <lineage>
        <taxon>Eukaryota</taxon>
        <taxon>Metazoa</taxon>
        <taxon>Ecdysozoa</taxon>
        <taxon>Nematoda</taxon>
        <taxon>Chromadorea</taxon>
        <taxon>Rhabditida</taxon>
        <taxon>Spirurina</taxon>
        <taxon>Ascaridomorpha</taxon>
        <taxon>Ascaridoidea</taxon>
        <taxon>Anisakidae</taxon>
        <taxon>Anisakis</taxon>
        <taxon>Anisakis simplex complex</taxon>
    </lineage>
</organism>
<reference evidence="1 2" key="2">
    <citation type="submission" date="2018-11" db="EMBL/GenBank/DDBJ databases">
        <authorList>
            <consortium name="Pathogen Informatics"/>
        </authorList>
    </citation>
    <scope>NUCLEOTIDE SEQUENCE [LARGE SCALE GENOMIC DNA]</scope>
</reference>
<name>A0A0M3JE29_ANISI</name>
<evidence type="ECO:0000313" key="3">
    <source>
        <dbReference type="WBParaSite" id="ASIM_0000587101-mRNA-1"/>
    </source>
</evidence>
<proteinExistence type="predicted"/>
<gene>
    <name evidence="1" type="ORF">ASIM_LOCUS5661</name>
</gene>
<keyword evidence="2" id="KW-1185">Reference proteome</keyword>
<accession>A0A0M3JE29</accession>
<dbReference type="WBParaSite" id="ASIM_0000587101-mRNA-1">
    <property type="protein sequence ID" value="ASIM_0000587101-mRNA-1"/>
    <property type="gene ID" value="ASIM_0000587101"/>
</dbReference>
<protein>
    <submittedName>
        <fullName evidence="3">Transposase</fullName>
    </submittedName>
</protein>
<sequence>MEKHIRQQLSDLRLHNEDLRKPKLRAFTRGGYLQQAVVLTDNMPHLLPISNMIKAFKRYSLKRSTTSHQIY</sequence>
<dbReference type="AlphaFoldDB" id="A0A0M3JE29"/>
<evidence type="ECO:0000313" key="1">
    <source>
        <dbReference type="EMBL" id="VDK25882.1"/>
    </source>
</evidence>
<dbReference type="Proteomes" id="UP000267096">
    <property type="component" value="Unassembled WGS sequence"/>
</dbReference>